<comment type="caution">
    <text evidence="3">The sequence shown here is derived from an EMBL/GenBank/DDBJ whole genome shotgun (WGS) entry which is preliminary data.</text>
</comment>
<gene>
    <name evidence="3" type="ORF">NQ317_013644</name>
</gene>
<keyword evidence="1" id="KW-0433">Leucine-rich repeat</keyword>
<accession>A0ABQ9JWC4</accession>
<dbReference type="SUPFAM" id="SSF52058">
    <property type="entry name" value="L domain-like"/>
    <property type="match status" value="1"/>
</dbReference>
<dbReference type="Gene3D" id="3.80.10.10">
    <property type="entry name" value="Ribonuclease Inhibitor"/>
    <property type="match status" value="1"/>
</dbReference>
<protein>
    <submittedName>
        <fullName evidence="3">Uncharacterized protein</fullName>
    </submittedName>
</protein>
<organism evidence="3 4">
    <name type="scientific">Molorchus minor</name>
    <dbReference type="NCBI Taxonomy" id="1323400"/>
    <lineage>
        <taxon>Eukaryota</taxon>
        <taxon>Metazoa</taxon>
        <taxon>Ecdysozoa</taxon>
        <taxon>Arthropoda</taxon>
        <taxon>Hexapoda</taxon>
        <taxon>Insecta</taxon>
        <taxon>Pterygota</taxon>
        <taxon>Neoptera</taxon>
        <taxon>Endopterygota</taxon>
        <taxon>Coleoptera</taxon>
        <taxon>Polyphaga</taxon>
        <taxon>Cucujiformia</taxon>
        <taxon>Chrysomeloidea</taxon>
        <taxon>Cerambycidae</taxon>
        <taxon>Lamiinae</taxon>
        <taxon>Monochamini</taxon>
        <taxon>Molorchus</taxon>
    </lineage>
</organism>
<proteinExistence type="predicted"/>
<dbReference type="Proteomes" id="UP001162164">
    <property type="component" value="Unassembled WGS sequence"/>
</dbReference>
<evidence type="ECO:0000313" key="4">
    <source>
        <dbReference type="Proteomes" id="UP001162164"/>
    </source>
</evidence>
<dbReference type="Pfam" id="PF13855">
    <property type="entry name" value="LRR_8"/>
    <property type="match status" value="2"/>
</dbReference>
<dbReference type="SMART" id="SM00369">
    <property type="entry name" value="LRR_TYP"/>
    <property type="match status" value="4"/>
</dbReference>
<evidence type="ECO:0000256" key="2">
    <source>
        <dbReference type="ARBA" id="ARBA00022737"/>
    </source>
</evidence>
<reference evidence="3" key="1">
    <citation type="journal article" date="2023" name="Insect Mol. Biol.">
        <title>Genome sequencing provides insights into the evolution of gene families encoding plant cell wall-degrading enzymes in longhorned beetles.</title>
        <authorList>
            <person name="Shin N.R."/>
            <person name="Okamura Y."/>
            <person name="Kirsch R."/>
            <person name="Pauchet Y."/>
        </authorList>
    </citation>
    <scope>NUCLEOTIDE SEQUENCE</scope>
    <source>
        <strain evidence="3">MMC_N1</strain>
    </source>
</reference>
<dbReference type="InterPro" id="IPR001611">
    <property type="entry name" value="Leu-rich_rpt"/>
</dbReference>
<name>A0ABQ9JWC4_9CUCU</name>
<sequence length="151" mass="17244">MSIHNFRANRLSRNMTKTPIRKLRRLNLGGNKLTSIPQKALAILENLKKLEMQENSIKKIEEGDFAVLYKYASEVYRRNRSEGLRNLDSLGLAHNRLTNVPPRVFSHLSLLNSLELDGNNIEEVDSEAFAGLEGEHKEMFVRLPGCNVITR</sequence>
<dbReference type="EMBL" id="JAPWTJ010000152">
    <property type="protein sequence ID" value="KAJ8981992.1"/>
    <property type="molecule type" value="Genomic_DNA"/>
</dbReference>
<evidence type="ECO:0000313" key="3">
    <source>
        <dbReference type="EMBL" id="KAJ8981992.1"/>
    </source>
</evidence>
<keyword evidence="4" id="KW-1185">Reference proteome</keyword>
<dbReference type="PROSITE" id="PS51450">
    <property type="entry name" value="LRR"/>
    <property type="match status" value="1"/>
</dbReference>
<dbReference type="InterPro" id="IPR003591">
    <property type="entry name" value="Leu-rich_rpt_typical-subtyp"/>
</dbReference>
<dbReference type="PANTHER" id="PTHR45617">
    <property type="entry name" value="LEUCINE RICH REPEAT FAMILY PROTEIN"/>
    <property type="match status" value="1"/>
</dbReference>
<evidence type="ECO:0000256" key="1">
    <source>
        <dbReference type="ARBA" id="ARBA00022614"/>
    </source>
</evidence>
<dbReference type="InterPro" id="IPR032675">
    <property type="entry name" value="LRR_dom_sf"/>
</dbReference>
<keyword evidence="2" id="KW-0677">Repeat</keyword>